<reference evidence="3" key="1">
    <citation type="journal article" date="2020" name="PLoS Negl. Trop. Dis.">
        <title>High-quality nuclear genome for Sarcoptes scabiei-A critical resource for a neglected parasite.</title>
        <authorList>
            <person name="Korhonen P.K."/>
            <person name="Gasser R.B."/>
            <person name="Ma G."/>
            <person name="Wang T."/>
            <person name="Stroehlein A.J."/>
            <person name="Young N.D."/>
            <person name="Ang C.S."/>
            <person name="Fernando D.D."/>
            <person name="Lu H.C."/>
            <person name="Taylor S."/>
            <person name="Reynolds S.L."/>
            <person name="Mofiz E."/>
            <person name="Najaraj S.H."/>
            <person name="Gowda H."/>
            <person name="Madugundu A."/>
            <person name="Renuse S."/>
            <person name="Holt D."/>
            <person name="Pandey A."/>
            <person name="Papenfuss A.T."/>
            <person name="Fischer K."/>
        </authorList>
    </citation>
    <scope>NUCLEOTIDE SEQUENCE [LARGE SCALE GENOMIC DNA]</scope>
</reference>
<evidence type="ECO:0000313" key="3">
    <source>
        <dbReference type="Proteomes" id="UP000070412"/>
    </source>
</evidence>
<sequence>MANQMSVERLKMKNFHNDPEAFAVKMNLLPDKKEKYQCIKCIKNLKNRRSNNSIFVCTKCYFSISYLKGTIFEKSKMSVKTVLYLALQWSKDESYENVQDHPETLNISRDAINQWFHKFRQIVETELDRIHGQETIEGNEAQEQFEGPKIKKINLITGNKSDIRRILSNNSDASCVQHYFKKRKLTAPHNYYHLKDCQWKRMIKSQNKHVFIEFLKLCAREFPPKLNDFMAKNIPIDLPE</sequence>
<evidence type="ECO:0000313" key="1">
    <source>
        <dbReference type="EMBL" id="KAF7493549.1"/>
    </source>
</evidence>
<dbReference type="EMBL" id="WVUK01000055">
    <property type="protein sequence ID" value="KAF7493549.1"/>
    <property type="molecule type" value="Genomic_DNA"/>
</dbReference>
<dbReference type="EnsemblMetazoa" id="SSS_1725s_mrna">
    <property type="protein sequence ID" value="KAF7493549.1"/>
    <property type="gene ID" value="SSS_1725"/>
</dbReference>
<name>A0A834RBP0_SARSC</name>
<accession>A0A834RBP0</accession>
<reference evidence="2" key="3">
    <citation type="submission" date="2022-06" db="UniProtKB">
        <authorList>
            <consortium name="EnsemblMetazoa"/>
        </authorList>
    </citation>
    <scope>IDENTIFICATION</scope>
</reference>
<evidence type="ECO:0000313" key="2">
    <source>
        <dbReference type="EnsemblMetazoa" id="KAF7493549.1"/>
    </source>
</evidence>
<dbReference type="AlphaFoldDB" id="A0A834RBP0"/>
<gene>
    <name evidence="1" type="ORF">SSS_1725</name>
</gene>
<proteinExistence type="predicted"/>
<keyword evidence="3" id="KW-1185">Reference proteome</keyword>
<dbReference type="OrthoDB" id="424490at2759"/>
<organism evidence="1">
    <name type="scientific">Sarcoptes scabiei</name>
    <name type="common">Itch mite</name>
    <name type="synonym">Acarus scabiei</name>
    <dbReference type="NCBI Taxonomy" id="52283"/>
    <lineage>
        <taxon>Eukaryota</taxon>
        <taxon>Metazoa</taxon>
        <taxon>Ecdysozoa</taxon>
        <taxon>Arthropoda</taxon>
        <taxon>Chelicerata</taxon>
        <taxon>Arachnida</taxon>
        <taxon>Acari</taxon>
        <taxon>Acariformes</taxon>
        <taxon>Sarcoptiformes</taxon>
        <taxon>Astigmata</taxon>
        <taxon>Psoroptidia</taxon>
        <taxon>Sarcoptoidea</taxon>
        <taxon>Sarcoptidae</taxon>
        <taxon>Sarcoptinae</taxon>
        <taxon>Sarcoptes</taxon>
    </lineage>
</organism>
<dbReference type="Proteomes" id="UP000070412">
    <property type="component" value="Unassembled WGS sequence"/>
</dbReference>
<reference evidence="1" key="2">
    <citation type="submission" date="2020-01" db="EMBL/GenBank/DDBJ databases">
        <authorList>
            <person name="Korhonen P.K.K."/>
            <person name="Guangxu M.G."/>
            <person name="Wang T.W."/>
            <person name="Stroehlein A.J.S."/>
            <person name="Young N.D."/>
            <person name="Ang C.-S.A."/>
            <person name="Fernando D.W.F."/>
            <person name="Lu H.L."/>
            <person name="Taylor S.T."/>
            <person name="Ehtesham M.E.M."/>
            <person name="Najaraj S.H.N."/>
            <person name="Harsha G.H.G."/>
            <person name="Madugundu A.M."/>
            <person name="Renuse S.R."/>
            <person name="Holt D.H."/>
            <person name="Pandey A.P."/>
            <person name="Papenfuss A.P."/>
            <person name="Gasser R.B.G."/>
            <person name="Fischer K.F."/>
        </authorList>
    </citation>
    <scope>NUCLEOTIDE SEQUENCE</scope>
    <source>
        <strain evidence="1">SSS_KF_BRIS2020</strain>
    </source>
</reference>
<protein>
    <submittedName>
        <fullName evidence="1 2">Uncharacterized protein</fullName>
    </submittedName>
</protein>